<sequence>MALNFHSSALLFNLTPTTKFKHYSSSLSVRCSAPSSSDEDATNKKKKRLSQQSSWETEDSEGNDYLYRLGAEADNMNIAVGAKAGVIDSLFAGNFLGKDSDIVFDYRQKVTRSFAYLQGDYYVAPAFLVHISCDFVLRKLLINLSSSSLYCFCVWGGKGQGKTFQTELVFQAMGIEPVIMSAGELESERAGEPGKLIRERYRTASQVVQNQGKMSCLMINDIDAGLGRYGNTQVTVNNQIVVGTLMNLCDNPTRVSVGQQWREGDITHRIPIIVTGNDFSTMYAPLIRDGRMEKFYCGLKNLEVLKILAEDFFDNERRENSRFLFLQ</sequence>
<dbReference type="EMBL" id="MLFT02000005">
    <property type="protein sequence ID" value="PHT47512.1"/>
    <property type="molecule type" value="Genomic_DNA"/>
</dbReference>
<dbReference type="STRING" id="33114.A0A2G2WQM5"/>
<dbReference type="Pfam" id="PF00004">
    <property type="entry name" value="AAA"/>
    <property type="match status" value="1"/>
</dbReference>
<dbReference type="GO" id="GO:0005524">
    <property type="term" value="F:ATP binding"/>
    <property type="evidence" value="ECO:0007669"/>
    <property type="project" value="UniProtKB-UniRule"/>
</dbReference>
<keyword evidence="4" id="KW-0934">Plastid</keyword>
<evidence type="ECO:0000313" key="7">
    <source>
        <dbReference type="EMBL" id="PHT47512.1"/>
    </source>
</evidence>
<evidence type="ECO:0000256" key="2">
    <source>
        <dbReference type="ARBA" id="ARBA00025556"/>
    </source>
</evidence>
<dbReference type="InterPro" id="IPR003959">
    <property type="entry name" value="ATPase_AAA_core"/>
</dbReference>
<comment type="similarity">
    <text evidence="3 4">Belongs to the RuBisCO activase family.</text>
</comment>
<reference evidence="7 8" key="1">
    <citation type="journal article" date="2017" name="Genome Biol.">
        <title>New reference genome sequences of hot pepper reveal the massive evolution of plant disease-resistance genes by retroduplication.</title>
        <authorList>
            <person name="Kim S."/>
            <person name="Park J."/>
            <person name="Yeom S.I."/>
            <person name="Kim Y.M."/>
            <person name="Seo E."/>
            <person name="Kim K.T."/>
            <person name="Kim M.S."/>
            <person name="Lee J.M."/>
            <person name="Cheong K."/>
            <person name="Shin H.S."/>
            <person name="Kim S.B."/>
            <person name="Han K."/>
            <person name="Lee J."/>
            <person name="Park M."/>
            <person name="Lee H.A."/>
            <person name="Lee H.Y."/>
            <person name="Lee Y."/>
            <person name="Oh S."/>
            <person name="Lee J.H."/>
            <person name="Choi E."/>
            <person name="Choi E."/>
            <person name="Lee S.E."/>
            <person name="Jeon J."/>
            <person name="Kim H."/>
            <person name="Choi G."/>
            <person name="Song H."/>
            <person name="Lee J."/>
            <person name="Lee S.C."/>
            <person name="Kwon J.K."/>
            <person name="Lee H.Y."/>
            <person name="Koo N."/>
            <person name="Hong Y."/>
            <person name="Kim R.W."/>
            <person name="Kang W.H."/>
            <person name="Huh J.H."/>
            <person name="Kang B.C."/>
            <person name="Yang T.J."/>
            <person name="Lee Y.H."/>
            <person name="Bennetzen J.L."/>
            <person name="Choi D."/>
        </authorList>
    </citation>
    <scope>NUCLEOTIDE SEQUENCE [LARGE SCALE GENOMIC DNA]</scope>
    <source>
        <strain evidence="8">cv. PBC81</strain>
    </source>
</reference>
<dbReference type="Proteomes" id="UP000224567">
    <property type="component" value="Unassembled WGS sequence"/>
</dbReference>
<name>A0A2G2WQM5_CAPBA</name>
<reference evidence="8" key="2">
    <citation type="journal article" date="2017" name="J. Anim. Genet.">
        <title>Multiple reference genome sequences of hot pepper reveal the massive evolution of plant disease resistance genes by retroduplication.</title>
        <authorList>
            <person name="Kim S."/>
            <person name="Park J."/>
            <person name="Yeom S.-I."/>
            <person name="Kim Y.-M."/>
            <person name="Seo E."/>
            <person name="Kim K.-T."/>
            <person name="Kim M.-S."/>
            <person name="Lee J.M."/>
            <person name="Cheong K."/>
            <person name="Shin H.-S."/>
            <person name="Kim S.-B."/>
            <person name="Han K."/>
            <person name="Lee J."/>
            <person name="Park M."/>
            <person name="Lee H.-A."/>
            <person name="Lee H.-Y."/>
            <person name="Lee Y."/>
            <person name="Oh S."/>
            <person name="Lee J.H."/>
            <person name="Choi E."/>
            <person name="Choi E."/>
            <person name="Lee S.E."/>
            <person name="Jeon J."/>
            <person name="Kim H."/>
            <person name="Choi G."/>
            <person name="Song H."/>
            <person name="Lee J."/>
            <person name="Lee S.-C."/>
            <person name="Kwon J.-K."/>
            <person name="Lee H.-Y."/>
            <person name="Koo N."/>
            <person name="Hong Y."/>
            <person name="Kim R.W."/>
            <person name="Kang W.-H."/>
            <person name="Huh J.H."/>
            <person name="Kang B.-C."/>
            <person name="Yang T.-J."/>
            <person name="Lee Y.-H."/>
            <person name="Bennetzen J.L."/>
            <person name="Choi D."/>
        </authorList>
    </citation>
    <scope>NUCLEOTIDE SEQUENCE [LARGE SCALE GENOMIC DNA]</scope>
    <source>
        <strain evidence="8">cv. PBC81</strain>
    </source>
</reference>
<organism evidence="7 8">
    <name type="scientific">Capsicum baccatum</name>
    <name type="common">Peruvian pepper</name>
    <dbReference type="NCBI Taxonomy" id="33114"/>
    <lineage>
        <taxon>Eukaryota</taxon>
        <taxon>Viridiplantae</taxon>
        <taxon>Streptophyta</taxon>
        <taxon>Embryophyta</taxon>
        <taxon>Tracheophyta</taxon>
        <taxon>Spermatophyta</taxon>
        <taxon>Magnoliopsida</taxon>
        <taxon>eudicotyledons</taxon>
        <taxon>Gunneridae</taxon>
        <taxon>Pentapetalae</taxon>
        <taxon>asterids</taxon>
        <taxon>lamiids</taxon>
        <taxon>Solanales</taxon>
        <taxon>Solanaceae</taxon>
        <taxon>Solanoideae</taxon>
        <taxon>Capsiceae</taxon>
        <taxon>Capsicum</taxon>
    </lineage>
</organism>
<evidence type="ECO:0000256" key="1">
    <source>
        <dbReference type="ARBA" id="ARBA00004470"/>
    </source>
</evidence>
<keyword evidence="4" id="KW-0150">Chloroplast</keyword>
<dbReference type="Gene3D" id="3.40.50.300">
    <property type="entry name" value="P-loop containing nucleotide triphosphate hydrolases"/>
    <property type="match status" value="1"/>
</dbReference>
<dbReference type="AlphaFoldDB" id="A0A2G2WQM5"/>
<feature type="region of interest" description="Disordered" evidence="5">
    <location>
        <begin position="29"/>
        <end position="57"/>
    </location>
</feature>
<evidence type="ECO:0000256" key="3">
    <source>
        <dbReference type="ARBA" id="ARBA00025781"/>
    </source>
</evidence>
<evidence type="ECO:0000259" key="6">
    <source>
        <dbReference type="Pfam" id="PF00004"/>
    </source>
</evidence>
<dbReference type="SUPFAM" id="SSF52540">
    <property type="entry name" value="P-loop containing nucleoside triphosphate hydrolases"/>
    <property type="match status" value="1"/>
</dbReference>
<comment type="subcellular location">
    <subcellularLocation>
        <location evidence="1 4">Plastid</location>
        <location evidence="1 4">Chloroplast stroma</location>
    </subcellularLocation>
</comment>
<keyword evidence="4" id="KW-0547">Nucleotide-binding</keyword>
<dbReference type="OrthoDB" id="2014558at2759"/>
<comment type="function">
    <text evidence="2 4">Activation of RuBisCO (ribulose-1,5-bisphosphate carboxylase/oxygenase; EC 4.1.1.39) involves the ATP-dependent carboxylation of the epsilon-amino group of lysine leading to a carbamate structure.</text>
</comment>
<feature type="domain" description="ATPase AAA-type core" evidence="6">
    <location>
        <begin position="153"/>
        <end position="295"/>
    </location>
</feature>
<keyword evidence="4" id="KW-0067">ATP-binding</keyword>
<gene>
    <name evidence="7" type="ORF">CQW23_11720</name>
</gene>
<dbReference type="GO" id="GO:0009570">
    <property type="term" value="C:chloroplast stroma"/>
    <property type="evidence" value="ECO:0007669"/>
    <property type="project" value="UniProtKB-SubCell"/>
</dbReference>
<dbReference type="PANTHER" id="PTHR32429">
    <property type="match status" value="1"/>
</dbReference>
<evidence type="ECO:0000256" key="4">
    <source>
        <dbReference type="RuleBase" id="RU369045"/>
    </source>
</evidence>
<keyword evidence="8" id="KW-1185">Reference proteome</keyword>
<dbReference type="InterPro" id="IPR044960">
    <property type="entry name" value="RCA-like"/>
</dbReference>
<dbReference type="InterPro" id="IPR027417">
    <property type="entry name" value="P-loop_NTPase"/>
</dbReference>
<protein>
    <recommendedName>
        <fullName evidence="4">Ribulose bisphosphate carboxylase/oxygenase activase, chloroplastic</fullName>
        <shortName evidence="4">RA</shortName>
        <shortName evidence="4">RuBisCO activase</shortName>
    </recommendedName>
</protein>
<accession>A0A2G2WQM5</accession>
<dbReference type="GO" id="GO:0016887">
    <property type="term" value="F:ATP hydrolysis activity"/>
    <property type="evidence" value="ECO:0007669"/>
    <property type="project" value="UniProtKB-UniRule"/>
</dbReference>
<proteinExistence type="inferred from homology"/>
<evidence type="ECO:0000313" key="8">
    <source>
        <dbReference type="Proteomes" id="UP000224567"/>
    </source>
</evidence>
<evidence type="ECO:0000256" key="5">
    <source>
        <dbReference type="SAM" id="MobiDB-lite"/>
    </source>
</evidence>
<dbReference type="GO" id="GO:0046863">
    <property type="term" value="F:ribulose-1,5-bisphosphate carboxylase/oxygenase activator activity"/>
    <property type="evidence" value="ECO:0007669"/>
    <property type="project" value="UniProtKB-UniRule"/>
</dbReference>
<comment type="caution">
    <text evidence="7">The sequence shown here is derived from an EMBL/GenBank/DDBJ whole genome shotgun (WGS) entry which is preliminary data.</text>
</comment>
<dbReference type="PANTHER" id="PTHR32429:SF11">
    <property type="entry name" value="RIBULOSE BISPHOSPHATE CARBOXYLASE_OXYGENASE ACTIVASE, CHLOROPLASTIC"/>
    <property type="match status" value="1"/>
</dbReference>
<feature type="non-terminal residue" evidence="7">
    <location>
        <position position="327"/>
    </location>
</feature>